<evidence type="ECO:0000313" key="1">
    <source>
        <dbReference type="EMBL" id="KEI16390.1"/>
    </source>
</evidence>
<comment type="caution">
    <text evidence="1">The sequence shown here is derived from an EMBL/GenBank/DDBJ whole genome shotgun (WGS) entry which is preliminary data.</text>
</comment>
<proteinExistence type="predicted"/>
<gene>
    <name evidence="1" type="ORF">Z959_09860</name>
</gene>
<dbReference type="RefSeq" id="WP_039219098.1">
    <property type="nucleotide sequence ID" value="NZ_JENW01000062.1"/>
</dbReference>
<dbReference type="Proteomes" id="UP000027770">
    <property type="component" value="Unassembled WGS sequence"/>
</dbReference>
<sequence length="136" mass="15202">MMINGCNNMNSCMQSCMNCCMNCCKNCCSGNIQNQPPVTGDVSGNWGILNWDINYNIDPDNIYDDSFSVKITLLGFNIVDTVIDANNPTFDINLSVSGVGIQAILGIDFANRILYLKGHLNFVFYQQNFNITLFKF</sequence>
<organism evidence="1 2">
    <name type="scientific">Clostridium novyi B str. ATCC 27606</name>
    <dbReference type="NCBI Taxonomy" id="1443123"/>
    <lineage>
        <taxon>Bacteria</taxon>
        <taxon>Bacillati</taxon>
        <taxon>Bacillota</taxon>
        <taxon>Clostridia</taxon>
        <taxon>Eubacteriales</taxon>
        <taxon>Clostridiaceae</taxon>
        <taxon>Clostridium</taxon>
    </lineage>
</organism>
<accession>A0AA40IUI0</accession>
<keyword evidence="2" id="KW-1185">Reference proteome</keyword>
<reference evidence="1 2" key="1">
    <citation type="submission" date="2014-02" db="EMBL/GenBank/DDBJ databases">
        <title>Plasmidome dynamics in the species complex Clostridium novyi sensu lato converts strains of independent lineages into distinctly different pathogens.</title>
        <authorList>
            <person name="Skarin H."/>
            <person name="Segerman B."/>
        </authorList>
    </citation>
    <scope>NUCLEOTIDE SEQUENCE [LARGE SCALE GENOMIC DNA]</scope>
    <source>
        <strain evidence="1 2">ATCC 27606</strain>
    </source>
</reference>
<evidence type="ECO:0000313" key="2">
    <source>
        <dbReference type="Proteomes" id="UP000027770"/>
    </source>
</evidence>
<name>A0AA40IUI0_CLONO</name>
<dbReference type="AlphaFoldDB" id="A0AA40IUI0"/>
<dbReference type="EMBL" id="JENW01000062">
    <property type="protein sequence ID" value="KEI16390.1"/>
    <property type="molecule type" value="Genomic_DNA"/>
</dbReference>
<protein>
    <submittedName>
        <fullName evidence="1">Uncharacterized protein</fullName>
    </submittedName>
</protein>